<reference evidence="2" key="2">
    <citation type="submission" date="2021-09" db="EMBL/GenBank/DDBJ databases">
        <authorList>
            <person name="Jia N."/>
            <person name="Wang J."/>
            <person name="Shi W."/>
            <person name="Du L."/>
            <person name="Sun Y."/>
            <person name="Zhan W."/>
            <person name="Jiang J."/>
            <person name="Wang Q."/>
            <person name="Zhang B."/>
            <person name="Ji P."/>
            <person name="Sakyi L.B."/>
            <person name="Cui X."/>
            <person name="Yuan T."/>
            <person name="Jiang B."/>
            <person name="Yang W."/>
            <person name="Lam T.T.-Y."/>
            <person name="Chang Q."/>
            <person name="Ding S."/>
            <person name="Wang X."/>
            <person name="Zhu J."/>
            <person name="Ruan X."/>
            <person name="Zhao L."/>
            <person name="Wei J."/>
            <person name="Que T."/>
            <person name="Du C."/>
            <person name="Cheng J."/>
            <person name="Dai P."/>
            <person name="Han X."/>
            <person name="Huang E."/>
            <person name="Gao Y."/>
            <person name="Liu J."/>
            <person name="Shao H."/>
            <person name="Ye R."/>
            <person name="Li L."/>
            <person name="Wei W."/>
            <person name="Wang X."/>
            <person name="Wang C."/>
            <person name="Huo Q."/>
            <person name="Li W."/>
            <person name="Guo W."/>
            <person name="Chen H."/>
            <person name="Chen S."/>
            <person name="Zhou L."/>
            <person name="Zhou L."/>
            <person name="Ni X."/>
            <person name="Tian J."/>
            <person name="Zhou Y."/>
            <person name="Sheng Y."/>
            <person name="Liu T."/>
            <person name="Pan Y."/>
            <person name="Xia L."/>
            <person name="Li J."/>
            <person name="Zhao F."/>
            <person name="Cao W."/>
        </authorList>
    </citation>
    <scope>NUCLEOTIDE SEQUENCE</scope>
    <source>
        <strain evidence="2">Rmic-2018</strain>
        <tissue evidence="2">Larvae</tissue>
    </source>
</reference>
<sequence>MNRQPNTNTKPTPEAANAGDVINTETSTRPRQVAPLSLRAKKKYEANREKYCRELGAAWKKVEYAMREFFGTDKKDVVTAESTLRDSFEQYKDVFPREIEEERRVLVTNSLKEQSQDLCVRDETQSRRSFSVSSTCSPSRLTGSSTIAWLAYQLVQKQRLSKRGLTSGPRAHFSRKEAAMKLERAKVDDELAILLHEKEAAAAEAQAGALEAAVAQDGGESLHALLVPNPEQRIADYVQSLEATHGPIHRHFELHTADIALPDDLNGKRRDRAVNEHQTVWQGDQLSVHARASRRAASVDFRRQPFSLSSPVSSLIKCCFVEASVRADVMSEVAVRDREDRVVFEVRATETVEEDDAGKSG</sequence>
<accession>A0A9J6DD37</accession>
<proteinExistence type="predicted"/>
<evidence type="ECO:0000313" key="3">
    <source>
        <dbReference type="Proteomes" id="UP000821866"/>
    </source>
</evidence>
<reference evidence="2" key="1">
    <citation type="journal article" date="2020" name="Cell">
        <title>Large-Scale Comparative Analyses of Tick Genomes Elucidate Their Genetic Diversity and Vector Capacities.</title>
        <authorList>
            <consortium name="Tick Genome and Microbiome Consortium (TIGMIC)"/>
            <person name="Jia N."/>
            <person name="Wang J."/>
            <person name="Shi W."/>
            <person name="Du L."/>
            <person name="Sun Y."/>
            <person name="Zhan W."/>
            <person name="Jiang J.F."/>
            <person name="Wang Q."/>
            <person name="Zhang B."/>
            <person name="Ji P."/>
            <person name="Bell-Sakyi L."/>
            <person name="Cui X.M."/>
            <person name="Yuan T.T."/>
            <person name="Jiang B.G."/>
            <person name="Yang W.F."/>
            <person name="Lam T.T."/>
            <person name="Chang Q.C."/>
            <person name="Ding S.J."/>
            <person name="Wang X.J."/>
            <person name="Zhu J.G."/>
            <person name="Ruan X.D."/>
            <person name="Zhao L."/>
            <person name="Wei J.T."/>
            <person name="Ye R.Z."/>
            <person name="Que T.C."/>
            <person name="Du C.H."/>
            <person name="Zhou Y.H."/>
            <person name="Cheng J.X."/>
            <person name="Dai P.F."/>
            <person name="Guo W.B."/>
            <person name="Han X.H."/>
            <person name="Huang E.J."/>
            <person name="Li L.F."/>
            <person name="Wei W."/>
            <person name="Gao Y.C."/>
            <person name="Liu J.Z."/>
            <person name="Shao H.Z."/>
            <person name="Wang X."/>
            <person name="Wang C.C."/>
            <person name="Yang T.C."/>
            <person name="Huo Q.B."/>
            <person name="Li W."/>
            <person name="Chen H.Y."/>
            <person name="Chen S.E."/>
            <person name="Zhou L.G."/>
            <person name="Ni X.B."/>
            <person name="Tian J.H."/>
            <person name="Sheng Y."/>
            <person name="Liu T."/>
            <person name="Pan Y.S."/>
            <person name="Xia L.Y."/>
            <person name="Li J."/>
            <person name="Zhao F."/>
            <person name="Cao W.C."/>
        </authorList>
    </citation>
    <scope>NUCLEOTIDE SEQUENCE</scope>
    <source>
        <strain evidence="2">Rmic-2018</strain>
    </source>
</reference>
<keyword evidence="3" id="KW-1185">Reference proteome</keyword>
<protein>
    <submittedName>
        <fullName evidence="2">Uncharacterized protein</fullName>
    </submittedName>
</protein>
<feature type="region of interest" description="Disordered" evidence="1">
    <location>
        <begin position="1"/>
        <end position="36"/>
    </location>
</feature>
<dbReference type="Proteomes" id="UP000821866">
    <property type="component" value="Chromosome 8"/>
</dbReference>
<comment type="caution">
    <text evidence="2">The sequence shown here is derived from an EMBL/GenBank/DDBJ whole genome shotgun (WGS) entry which is preliminary data.</text>
</comment>
<dbReference type="EMBL" id="JABSTU010000010">
    <property type="protein sequence ID" value="KAH8019914.1"/>
    <property type="molecule type" value="Genomic_DNA"/>
</dbReference>
<name>A0A9J6DD37_RHIMP</name>
<gene>
    <name evidence="2" type="ORF">HPB51_023437</name>
</gene>
<organism evidence="2 3">
    <name type="scientific">Rhipicephalus microplus</name>
    <name type="common">Cattle tick</name>
    <name type="synonym">Boophilus microplus</name>
    <dbReference type="NCBI Taxonomy" id="6941"/>
    <lineage>
        <taxon>Eukaryota</taxon>
        <taxon>Metazoa</taxon>
        <taxon>Ecdysozoa</taxon>
        <taxon>Arthropoda</taxon>
        <taxon>Chelicerata</taxon>
        <taxon>Arachnida</taxon>
        <taxon>Acari</taxon>
        <taxon>Parasitiformes</taxon>
        <taxon>Ixodida</taxon>
        <taxon>Ixodoidea</taxon>
        <taxon>Ixodidae</taxon>
        <taxon>Rhipicephalinae</taxon>
        <taxon>Rhipicephalus</taxon>
        <taxon>Boophilus</taxon>
    </lineage>
</organism>
<dbReference type="AlphaFoldDB" id="A0A9J6DD37"/>
<feature type="compositionally biased region" description="Polar residues" evidence="1">
    <location>
        <begin position="1"/>
        <end position="11"/>
    </location>
</feature>
<evidence type="ECO:0000313" key="2">
    <source>
        <dbReference type="EMBL" id="KAH8019914.1"/>
    </source>
</evidence>
<evidence type="ECO:0000256" key="1">
    <source>
        <dbReference type="SAM" id="MobiDB-lite"/>
    </source>
</evidence>